<keyword evidence="10 12" id="KW-0472">Membrane</keyword>
<evidence type="ECO:0000256" key="4">
    <source>
        <dbReference type="ARBA" id="ARBA00022692"/>
    </source>
</evidence>
<keyword evidence="9" id="KW-0482">Metalloprotease</keyword>
<keyword evidence="11" id="KW-0175">Coiled coil</keyword>
<evidence type="ECO:0000256" key="2">
    <source>
        <dbReference type="ARBA" id="ARBA00022475"/>
    </source>
</evidence>
<dbReference type="OrthoDB" id="9789270at2"/>
<feature type="domain" description="Peptidase M48" evidence="13">
    <location>
        <begin position="114"/>
        <end position="371"/>
    </location>
</feature>
<dbReference type="Pfam" id="PF01435">
    <property type="entry name" value="Peptidase_M48"/>
    <property type="match status" value="1"/>
</dbReference>
<feature type="transmembrane region" description="Helical" evidence="12">
    <location>
        <begin position="60"/>
        <end position="86"/>
    </location>
</feature>
<gene>
    <name evidence="14" type="ORF">HMPREF9151_02486</name>
</gene>
<evidence type="ECO:0000259" key="13">
    <source>
        <dbReference type="Pfam" id="PF01435"/>
    </source>
</evidence>
<dbReference type="InterPro" id="IPR001915">
    <property type="entry name" value="Peptidase_M48"/>
</dbReference>
<keyword evidence="3" id="KW-0645">Protease</keyword>
<comment type="cofactor">
    <cofactor evidence="1">
        <name>Zn(2+)</name>
        <dbReference type="ChEBI" id="CHEBI:29105"/>
    </cofactor>
</comment>
<dbReference type="GO" id="GO:0046872">
    <property type="term" value="F:metal ion binding"/>
    <property type="evidence" value="ECO:0007669"/>
    <property type="project" value="UniProtKB-KW"/>
</dbReference>
<evidence type="ECO:0000256" key="7">
    <source>
        <dbReference type="ARBA" id="ARBA00022833"/>
    </source>
</evidence>
<reference evidence="14 15" key="1">
    <citation type="submission" date="2012-05" db="EMBL/GenBank/DDBJ databases">
        <authorList>
            <person name="Weinstock G."/>
            <person name="Sodergren E."/>
            <person name="Lobos E.A."/>
            <person name="Fulton L."/>
            <person name="Fulton R."/>
            <person name="Courtney L."/>
            <person name="Fronick C."/>
            <person name="O'Laughlin M."/>
            <person name="Godfrey J."/>
            <person name="Wilson R.M."/>
            <person name="Miner T."/>
            <person name="Farmer C."/>
            <person name="Delehaunty K."/>
            <person name="Cordes M."/>
            <person name="Minx P."/>
            <person name="Tomlinson C."/>
            <person name="Chen J."/>
            <person name="Wollam A."/>
            <person name="Pepin K.H."/>
            <person name="Bhonagiri V."/>
            <person name="Zhang X."/>
            <person name="Suruliraj S."/>
            <person name="Warren W."/>
            <person name="Mitreva M."/>
            <person name="Mardis E.R."/>
            <person name="Wilson R.K."/>
        </authorList>
    </citation>
    <scope>NUCLEOTIDE SEQUENCE [LARGE SCALE GENOMIC DNA]</scope>
    <source>
        <strain evidence="14 15">F0055</strain>
    </source>
</reference>
<feature type="transmembrane region" description="Helical" evidence="12">
    <location>
        <begin position="223"/>
        <end position="248"/>
    </location>
</feature>
<evidence type="ECO:0000256" key="11">
    <source>
        <dbReference type="SAM" id="Coils"/>
    </source>
</evidence>
<accession>L1MZ02</accession>
<evidence type="ECO:0000256" key="10">
    <source>
        <dbReference type="ARBA" id="ARBA00023136"/>
    </source>
</evidence>
<dbReference type="Proteomes" id="UP000010433">
    <property type="component" value="Unassembled WGS sequence"/>
</dbReference>
<sequence length="686" mass="78895">MEQTYTIKRWGKVVLYRFALFILVYLALVALGVFLLYIGYRWATSWGLNMIFYTYEQINNVVLGLLLFSLYLGVIALCLMFGLFLIKFIFAPKTQDDEKTIEITEADCPQIFALIQNVAEATNSEMPYKVFLSAEVNARAFFHNRFRSMFVPSKKNLQIGVGLFACGNTEELKGVLAHEFGHFLQSSMKIGSALYYANITLSNLIYEEDAWDKWLNRWRYANLFFFSLFGSVTYYFSYGARLLLQYFYRRVGLAYYEMSREVEYDADRVAVQLVGKDVMASSLNKVTLLMETYTQVPTLMCMLSEQGKTADPFEVLEALAVIFGEDIGATPSYQELLCGQLSSDKARNSLFTFEDPWSSHPSDSDRISRMEDIPRPNNQPFIPTWTLLPHALKARLIETINFQTDLEDIDLQTLKGDELMLWLRQKVAAEILKSRFCIFFSDCDLIDAFNPFEQEVPTEVVYPFTEDNQNVVASCIAAHKDFQQMISIQQGETDAKTITYRGKVYRAADVPLEEHRKYLQDMQPEIERIYAQIYAYLRSGTHGEEIEQLYRRLFKLNKLIEDLEEKVINATNEMIDQWNESDRNPADIALSFECFTAIHQTMEGIFRALSREETDSIEDKELVANLSDFAKGDLSKMGSPIKKQIAIRERLALISPFSEALYGLFYQTKRQIGLIAQAADDESADV</sequence>
<keyword evidence="2" id="KW-1003">Cell membrane</keyword>
<evidence type="ECO:0000256" key="1">
    <source>
        <dbReference type="ARBA" id="ARBA00001947"/>
    </source>
</evidence>
<evidence type="ECO:0000256" key="5">
    <source>
        <dbReference type="ARBA" id="ARBA00022723"/>
    </source>
</evidence>
<evidence type="ECO:0000256" key="6">
    <source>
        <dbReference type="ARBA" id="ARBA00022801"/>
    </source>
</evidence>
<evidence type="ECO:0000256" key="8">
    <source>
        <dbReference type="ARBA" id="ARBA00022989"/>
    </source>
</evidence>
<keyword evidence="8 12" id="KW-1133">Transmembrane helix</keyword>
<name>L1MZ02_9BACT</name>
<dbReference type="Gene3D" id="3.30.2010.10">
    <property type="entry name" value="Metalloproteases ('zincins'), catalytic domain"/>
    <property type="match status" value="1"/>
</dbReference>
<organism evidence="14 15">
    <name type="scientific">Hoylesella saccharolytica F0055</name>
    <dbReference type="NCBI Taxonomy" id="1127699"/>
    <lineage>
        <taxon>Bacteria</taxon>
        <taxon>Pseudomonadati</taxon>
        <taxon>Bacteroidota</taxon>
        <taxon>Bacteroidia</taxon>
        <taxon>Bacteroidales</taxon>
        <taxon>Prevotellaceae</taxon>
        <taxon>Hoylesella</taxon>
    </lineage>
</organism>
<feature type="transmembrane region" description="Helical" evidence="12">
    <location>
        <begin position="18"/>
        <end position="40"/>
    </location>
</feature>
<comment type="caution">
    <text evidence="14">The sequence shown here is derived from an EMBL/GenBank/DDBJ whole genome shotgun (WGS) entry which is preliminary data.</text>
</comment>
<evidence type="ECO:0000256" key="3">
    <source>
        <dbReference type="ARBA" id="ARBA00022670"/>
    </source>
</evidence>
<proteinExistence type="predicted"/>
<protein>
    <submittedName>
        <fullName evidence="14">Peptidase, M48 family</fullName>
    </submittedName>
</protein>
<dbReference type="PANTHER" id="PTHR43221:SF2">
    <property type="entry name" value="PROTEASE HTPX HOMOLOG"/>
    <property type="match status" value="1"/>
</dbReference>
<dbReference type="PATRIC" id="fig|1127699.3.peg.2279"/>
<keyword evidence="15" id="KW-1185">Reference proteome</keyword>
<dbReference type="STRING" id="1127699.HMPREF9151_02486"/>
<keyword evidence="7" id="KW-0862">Zinc</keyword>
<evidence type="ECO:0000256" key="9">
    <source>
        <dbReference type="ARBA" id="ARBA00023049"/>
    </source>
</evidence>
<keyword evidence="6" id="KW-0378">Hydrolase</keyword>
<evidence type="ECO:0000313" key="14">
    <source>
        <dbReference type="EMBL" id="EKX96239.1"/>
    </source>
</evidence>
<dbReference type="CDD" id="cd07328">
    <property type="entry name" value="M48_Ste24p_like"/>
    <property type="match status" value="1"/>
</dbReference>
<dbReference type="HOGENOM" id="CLU_392719_0_0_10"/>
<evidence type="ECO:0000256" key="12">
    <source>
        <dbReference type="SAM" id="Phobius"/>
    </source>
</evidence>
<evidence type="ECO:0000313" key="15">
    <source>
        <dbReference type="Proteomes" id="UP000010433"/>
    </source>
</evidence>
<dbReference type="PANTHER" id="PTHR43221">
    <property type="entry name" value="PROTEASE HTPX"/>
    <property type="match status" value="1"/>
</dbReference>
<keyword evidence="5" id="KW-0479">Metal-binding</keyword>
<dbReference type="GO" id="GO:0004222">
    <property type="term" value="F:metalloendopeptidase activity"/>
    <property type="evidence" value="ECO:0007669"/>
    <property type="project" value="InterPro"/>
</dbReference>
<dbReference type="InterPro" id="IPR050083">
    <property type="entry name" value="HtpX_protease"/>
</dbReference>
<keyword evidence="4 12" id="KW-0812">Transmembrane</keyword>
<dbReference type="RefSeq" id="WP_009161346.1">
    <property type="nucleotide sequence ID" value="NZ_KB290963.1"/>
</dbReference>
<dbReference type="AlphaFoldDB" id="L1MZ02"/>
<dbReference type="EMBL" id="AMEP01000163">
    <property type="protein sequence ID" value="EKX96239.1"/>
    <property type="molecule type" value="Genomic_DNA"/>
</dbReference>
<feature type="coiled-coil region" evidence="11">
    <location>
        <begin position="546"/>
        <end position="573"/>
    </location>
</feature>
<dbReference type="GO" id="GO:0006508">
    <property type="term" value="P:proteolysis"/>
    <property type="evidence" value="ECO:0007669"/>
    <property type="project" value="UniProtKB-KW"/>
</dbReference>